<evidence type="ECO:0000256" key="6">
    <source>
        <dbReference type="SAM" id="MobiDB-lite"/>
    </source>
</evidence>
<comment type="caution">
    <text evidence="8">The sequence shown here is derived from an EMBL/GenBank/DDBJ whole genome shotgun (WGS) entry which is preliminary data.</text>
</comment>
<dbReference type="CDD" id="cd08071">
    <property type="entry name" value="MPN_DUF2466"/>
    <property type="match status" value="1"/>
</dbReference>
<keyword evidence="9" id="KW-1185">Reference proteome</keyword>
<evidence type="ECO:0000256" key="5">
    <source>
        <dbReference type="ARBA" id="ARBA00023049"/>
    </source>
</evidence>
<evidence type="ECO:0000256" key="1">
    <source>
        <dbReference type="ARBA" id="ARBA00022670"/>
    </source>
</evidence>
<dbReference type="PANTHER" id="PTHR30471">
    <property type="entry name" value="DNA REPAIR PROTEIN RADC"/>
    <property type="match status" value="1"/>
</dbReference>
<gene>
    <name evidence="8" type="ORF">EZI54_07355</name>
</gene>
<dbReference type="PANTHER" id="PTHR30471:SF3">
    <property type="entry name" value="UPF0758 PROTEIN YEES-RELATED"/>
    <property type="match status" value="1"/>
</dbReference>
<dbReference type="PROSITE" id="PS50249">
    <property type="entry name" value="MPN"/>
    <property type="match status" value="1"/>
</dbReference>
<dbReference type="InterPro" id="IPR001405">
    <property type="entry name" value="UPF0758"/>
</dbReference>
<protein>
    <submittedName>
        <fullName evidence="8">DNA repair protein RadC</fullName>
    </submittedName>
</protein>
<keyword evidence="3" id="KW-0378">Hydrolase</keyword>
<dbReference type="InterPro" id="IPR037518">
    <property type="entry name" value="MPN"/>
</dbReference>
<sequence>MTAYRQTPVSTSAYPTGQVDPQTAEENRILEKATAILERRMKTKGIMITEYESARRYVAARTANYNREVFGVLWLTNRHRVIEVEELFFGTIDSASVHAREVVRSALSLNAGAAILFHNHPAGDPTPSSADRVITQTLAEALNPVGVKVIDHIVAANGDTASMAARGEV</sequence>
<evidence type="ECO:0000259" key="7">
    <source>
        <dbReference type="PROSITE" id="PS50249"/>
    </source>
</evidence>
<evidence type="ECO:0000313" key="8">
    <source>
        <dbReference type="EMBL" id="TBW57468.1"/>
    </source>
</evidence>
<keyword evidence="1" id="KW-0645">Protease</keyword>
<dbReference type="Pfam" id="PF04002">
    <property type="entry name" value="RadC"/>
    <property type="match status" value="1"/>
</dbReference>
<dbReference type="SUPFAM" id="SSF102712">
    <property type="entry name" value="JAB1/MPN domain"/>
    <property type="match status" value="1"/>
</dbReference>
<dbReference type="Gene3D" id="3.40.140.10">
    <property type="entry name" value="Cytidine Deaminase, domain 2"/>
    <property type="match status" value="1"/>
</dbReference>
<feature type="region of interest" description="Disordered" evidence="6">
    <location>
        <begin position="1"/>
        <end position="22"/>
    </location>
</feature>
<keyword evidence="5" id="KW-0482">Metalloprotease</keyword>
<dbReference type="Proteomes" id="UP000313645">
    <property type="component" value="Unassembled WGS sequence"/>
</dbReference>
<feature type="domain" description="MPN" evidence="7">
    <location>
        <begin position="47"/>
        <end position="169"/>
    </location>
</feature>
<feature type="compositionally biased region" description="Polar residues" evidence="6">
    <location>
        <begin position="1"/>
        <end position="21"/>
    </location>
</feature>
<accession>A0ABY1ZMD0</accession>
<name>A0ABY1ZMD0_9GAMM</name>
<dbReference type="EMBL" id="SJDL01000008">
    <property type="protein sequence ID" value="TBW57468.1"/>
    <property type="molecule type" value="Genomic_DNA"/>
</dbReference>
<dbReference type="RefSeq" id="WP_131480555.1">
    <property type="nucleotide sequence ID" value="NZ_SJDL01000008.1"/>
</dbReference>
<evidence type="ECO:0000256" key="2">
    <source>
        <dbReference type="ARBA" id="ARBA00022723"/>
    </source>
</evidence>
<reference evidence="8 9" key="1">
    <citation type="submission" date="2019-02" db="EMBL/GenBank/DDBJ databases">
        <title>Marinobacter halodurans sp. nov., a marine bacterium isolated from sea tidal flat.</title>
        <authorList>
            <person name="Yoo Y."/>
            <person name="Lee D.W."/>
            <person name="Kim B.S."/>
            <person name="Kim J.-J."/>
        </authorList>
    </citation>
    <scope>NUCLEOTIDE SEQUENCE [LARGE SCALE GENOMIC DNA]</scope>
    <source>
        <strain evidence="8 9">YJ-S3-2</strain>
    </source>
</reference>
<evidence type="ECO:0000256" key="3">
    <source>
        <dbReference type="ARBA" id="ARBA00022801"/>
    </source>
</evidence>
<keyword evidence="4" id="KW-0862">Zinc</keyword>
<keyword evidence="2" id="KW-0479">Metal-binding</keyword>
<evidence type="ECO:0000256" key="4">
    <source>
        <dbReference type="ARBA" id="ARBA00022833"/>
    </source>
</evidence>
<dbReference type="InterPro" id="IPR025657">
    <property type="entry name" value="RadC_JAB"/>
</dbReference>
<proteinExistence type="predicted"/>
<evidence type="ECO:0000313" key="9">
    <source>
        <dbReference type="Proteomes" id="UP000313645"/>
    </source>
</evidence>
<organism evidence="8 9">
    <name type="scientific">Marinobacter halodurans</name>
    <dbReference type="NCBI Taxonomy" id="2528979"/>
    <lineage>
        <taxon>Bacteria</taxon>
        <taxon>Pseudomonadati</taxon>
        <taxon>Pseudomonadota</taxon>
        <taxon>Gammaproteobacteria</taxon>
        <taxon>Pseudomonadales</taxon>
        <taxon>Marinobacteraceae</taxon>
        <taxon>Marinobacter</taxon>
    </lineage>
</organism>